<gene>
    <name evidence="1" type="ORF">PVK06_019788</name>
</gene>
<evidence type="ECO:0000313" key="2">
    <source>
        <dbReference type="Proteomes" id="UP001358586"/>
    </source>
</evidence>
<dbReference type="Proteomes" id="UP001358586">
    <property type="component" value="Chromosome 6"/>
</dbReference>
<dbReference type="EMBL" id="JARKNE010000006">
    <property type="protein sequence ID" value="KAK5824988.1"/>
    <property type="molecule type" value="Genomic_DNA"/>
</dbReference>
<sequence length="66" mass="7844">MGRIDENALSTIQLCLMNNVLQEVLKEKSTYALWKKLNALYMKKYLANRLVLKQYLYTFRMVQGKL</sequence>
<protein>
    <recommendedName>
        <fullName evidence="3">Retrovirus-related Pol polyprotein from transposon TNT 1-94</fullName>
    </recommendedName>
</protein>
<organism evidence="1 2">
    <name type="scientific">Gossypium arboreum</name>
    <name type="common">Tree cotton</name>
    <name type="synonym">Gossypium nanking</name>
    <dbReference type="NCBI Taxonomy" id="29729"/>
    <lineage>
        <taxon>Eukaryota</taxon>
        <taxon>Viridiplantae</taxon>
        <taxon>Streptophyta</taxon>
        <taxon>Embryophyta</taxon>
        <taxon>Tracheophyta</taxon>
        <taxon>Spermatophyta</taxon>
        <taxon>Magnoliopsida</taxon>
        <taxon>eudicotyledons</taxon>
        <taxon>Gunneridae</taxon>
        <taxon>Pentapetalae</taxon>
        <taxon>rosids</taxon>
        <taxon>malvids</taxon>
        <taxon>Malvales</taxon>
        <taxon>Malvaceae</taxon>
        <taxon>Malvoideae</taxon>
        <taxon>Gossypium</taxon>
    </lineage>
</organism>
<proteinExistence type="predicted"/>
<evidence type="ECO:0008006" key="3">
    <source>
        <dbReference type="Google" id="ProtNLM"/>
    </source>
</evidence>
<comment type="caution">
    <text evidence="1">The sequence shown here is derived from an EMBL/GenBank/DDBJ whole genome shotgun (WGS) entry which is preliminary data.</text>
</comment>
<evidence type="ECO:0000313" key="1">
    <source>
        <dbReference type="EMBL" id="KAK5824988.1"/>
    </source>
</evidence>
<name>A0ABR0PKS6_GOSAR</name>
<keyword evidence="2" id="KW-1185">Reference proteome</keyword>
<reference evidence="1 2" key="1">
    <citation type="submission" date="2023-03" db="EMBL/GenBank/DDBJ databases">
        <title>WGS of Gossypium arboreum.</title>
        <authorList>
            <person name="Yu D."/>
        </authorList>
    </citation>
    <scope>NUCLEOTIDE SEQUENCE [LARGE SCALE GENOMIC DNA]</scope>
    <source>
        <tissue evidence="1">Leaf</tissue>
    </source>
</reference>
<dbReference type="Pfam" id="PF14223">
    <property type="entry name" value="Retrotran_gag_2"/>
    <property type="match status" value="1"/>
</dbReference>
<accession>A0ABR0PKS6</accession>